<dbReference type="Proteomes" id="UP000557204">
    <property type="component" value="Unassembled WGS sequence"/>
</dbReference>
<dbReference type="GO" id="GO:0016747">
    <property type="term" value="F:acyltransferase activity, transferring groups other than amino-acyl groups"/>
    <property type="evidence" value="ECO:0007669"/>
    <property type="project" value="InterPro"/>
</dbReference>
<dbReference type="RefSeq" id="WP_171246359.1">
    <property type="nucleotide sequence ID" value="NZ_JABFAJ010000009.1"/>
</dbReference>
<dbReference type="SUPFAM" id="SSF55729">
    <property type="entry name" value="Acyl-CoA N-acyltransferases (Nat)"/>
    <property type="match status" value="1"/>
</dbReference>
<keyword evidence="2" id="KW-0808">Transferase</keyword>
<sequence length="117" mass="12574">MSGPVPAGPPPSRVRVTEIGDDDVEGVVGLWRASDLTRPWNDPYRDIADARAHPAATVLVARDGDVVVGSVLAGYEGHRGWLYDVAVDPGRRTTGLGYVDQETRVLGRTLDDPRRAG</sequence>
<accession>A0A849K4X2</accession>
<evidence type="ECO:0000313" key="2">
    <source>
        <dbReference type="EMBL" id="NNU26845.1"/>
    </source>
</evidence>
<dbReference type="EMBL" id="JABFAJ010000009">
    <property type="protein sequence ID" value="NNU26845.1"/>
    <property type="molecule type" value="Genomic_DNA"/>
</dbReference>
<comment type="caution">
    <text evidence="2">The sequence shown here is derived from an EMBL/GenBank/DDBJ whole genome shotgun (WGS) entry which is preliminary data.</text>
</comment>
<dbReference type="Pfam" id="PF00583">
    <property type="entry name" value="Acetyltransf_1"/>
    <property type="match status" value="1"/>
</dbReference>
<evidence type="ECO:0000259" key="1">
    <source>
        <dbReference type="Pfam" id="PF00583"/>
    </source>
</evidence>
<organism evidence="2 3">
    <name type="scientific">Isoptericola sediminis</name>
    <dbReference type="NCBI Taxonomy" id="2733572"/>
    <lineage>
        <taxon>Bacteria</taxon>
        <taxon>Bacillati</taxon>
        <taxon>Actinomycetota</taxon>
        <taxon>Actinomycetes</taxon>
        <taxon>Micrococcales</taxon>
        <taxon>Promicromonosporaceae</taxon>
        <taxon>Isoptericola</taxon>
    </lineage>
</organism>
<keyword evidence="3" id="KW-1185">Reference proteome</keyword>
<proteinExistence type="predicted"/>
<reference evidence="2 3" key="1">
    <citation type="submission" date="2020-05" db="EMBL/GenBank/DDBJ databases">
        <title>Genome sequence of Isoptericola sp. JC619 isolated from Chilika lagoon, India.</title>
        <authorList>
            <person name="Kumar D."/>
            <person name="Appam K."/>
            <person name="Gandham S."/>
            <person name="Uppada J."/>
            <person name="Sasikala C."/>
            <person name="Venkata Ramana C."/>
        </authorList>
    </citation>
    <scope>NUCLEOTIDE SEQUENCE [LARGE SCALE GENOMIC DNA]</scope>
    <source>
        <strain evidence="2 3">JC619</strain>
    </source>
</reference>
<dbReference type="InterPro" id="IPR016181">
    <property type="entry name" value="Acyl_CoA_acyltransferase"/>
</dbReference>
<dbReference type="Gene3D" id="3.40.630.30">
    <property type="match status" value="1"/>
</dbReference>
<dbReference type="CDD" id="cd04301">
    <property type="entry name" value="NAT_SF"/>
    <property type="match status" value="1"/>
</dbReference>
<gene>
    <name evidence="2" type="ORF">HLI28_04705</name>
</gene>
<name>A0A849K4X2_9MICO</name>
<feature type="domain" description="N-acetyltransferase" evidence="1">
    <location>
        <begin position="33"/>
        <end position="97"/>
    </location>
</feature>
<dbReference type="InterPro" id="IPR000182">
    <property type="entry name" value="GNAT_dom"/>
</dbReference>
<evidence type="ECO:0000313" key="3">
    <source>
        <dbReference type="Proteomes" id="UP000557204"/>
    </source>
</evidence>
<protein>
    <submittedName>
        <fullName evidence="2">GNAT family N-acetyltransferase</fullName>
    </submittedName>
</protein>
<dbReference type="AlphaFoldDB" id="A0A849K4X2"/>